<protein>
    <submittedName>
        <fullName evidence="2">DUF3578 domain-containing protein</fullName>
    </submittedName>
</protein>
<sequence length="381" mass="41671">MDLSEALRGVQQKAYIHSGGRDQPAQHHLRAARRELPALVPPGMKVLASGAGQSLPVVPWIAILDSNVTTTAQEGLYVVYLFRQDLSRVYLSMNQGATQHQRNAGHRGLTGVAQDRAALAELRAEAILLRKYLSDDALHDLAEVIELGAPRNRFLPCGYEEGNVAAIEYDPAHLPDEMSLRAHLDRFLALYAMCVEIKGEILATKPGLINTTAGSEKAKPKFKPKPPAFRPKTSAEYRAQMKEYVQERKPRHEALLNDFAKAVKAAGLIPANNAHPCDLTVTGAANHWLVEVKTVGANAEHAARDAIGQLFSYRHFCYRENGRNDPALVALFSEPVGDALVDLMVSLGIEAIWRHGAQWFGRTPSGAPSLLAESMLSLADI</sequence>
<dbReference type="Proteomes" id="UP001518872">
    <property type="component" value="Unassembled WGS sequence"/>
</dbReference>
<evidence type="ECO:0000313" key="3">
    <source>
        <dbReference type="Proteomes" id="UP001518872"/>
    </source>
</evidence>
<organism evidence="2 3">
    <name type="scientific">Micromonospora humida</name>
    <dbReference type="NCBI Taxonomy" id="2809018"/>
    <lineage>
        <taxon>Bacteria</taxon>
        <taxon>Bacillati</taxon>
        <taxon>Actinomycetota</taxon>
        <taxon>Actinomycetes</taxon>
        <taxon>Micromonosporales</taxon>
        <taxon>Micromonosporaceae</taxon>
        <taxon>Micromonospora</taxon>
    </lineage>
</organism>
<gene>
    <name evidence="2" type="ORF">JQX11_22685</name>
</gene>
<comment type="caution">
    <text evidence="2">The sequence shown here is derived from an EMBL/GenBank/DDBJ whole genome shotgun (WGS) entry which is preliminary data.</text>
</comment>
<dbReference type="RefSeq" id="WP_204927002.1">
    <property type="nucleotide sequence ID" value="NZ_JAFEUC010000012.1"/>
</dbReference>
<dbReference type="EMBL" id="JAFEUC010000012">
    <property type="protein sequence ID" value="MBM7079134.1"/>
    <property type="molecule type" value="Genomic_DNA"/>
</dbReference>
<keyword evidence="3" id="KW-1185">Reference proteome</keyword>
<name>A0ABS2IYH9_9ACTN</name>
<evidence type="ECO:0000313" key="2">
    <source>
        <dbReference type="EMBL" id="MBM7079134.1"/>
    </source>
</evidence>
<dbReference type="InterPro" id="IPR021961">
    <property type="entry name" value="McrB_DNA-bd"/>
</dbReference>
<dbReference type="Gene3D" id="3.30.920.90">
    <property type="match status" value="1"/>
</dbReference>
<dbReference type="Pfam" id="PF12102">
    <property type="entry name" value="MrcB_N"/>
    <property type="match status" value="1"/>
</dbReference>
<evidence type="ECO:0000259" key="1">
    <source>
        <dbReference type="Pfam" id="PF12102"/>
    </source>
</evidence>
<accession>A0ABS2IYH9</accession>
<reference evidence="2 3" key="1">
    <citation type="submission" date="2021-02" db="EMBL/GenBank/DDBJ databases">
        <authorList>
            <person name="Ra J.-S."/>
        </authorList>
    </citation>
    <scope>NUCLEOTIDE SEQUENCE [LARGE SCALE GENOMIC DNA]</scope>
    <source>
        <strain evidence="2 3">MMS20-R1-14</strain>
    </source>
</reference>
<feature type="domain" description="Type IV methyl-directed restriction enzyme EcoKMcrB subunit DNA-binding" evidence="1">
    <location>
        <begin position="50"/>
        <end position="193"/>
    </location>
</feature>
<proteinExistence type="predicted"/>